<evidence type="ECO:0000313" key="1">
    <source>
        <dbReference type="EMBL" id="PRO71609.1"/>
    </source>
</evidence>
<dbReference type="Proteomes" id="UP000238949">
    <property type="component" value="Unassembled WGS sequence"/>
</dbReference>
<dbReference type="InterPro" id="IPR052565">
    <property type="entry name" value="Glutaredoxin-like_YDR286C"/>
</dbReference>
<protein>
    <submittedName>
        <fullName evidence="1">Thiol-disulfide isomerase</fullName>
    </submittedName>
</protein>
<dbReference type="InterPro" id="IPR036249">
    <property type="entry name" value="Thioredoxin-like_sf"/>
</dbReference>
<dbReference type="Gene3D" id="3.40.30.10">
    <property type="entry name" value="Glutaredoxin"/>
    <property type="match status" value="1"/>
</dbReference>
<keyword evidence="1" id="KW-0413">Isomerase</keyword>
<dbReference type="RefSeq" id="WP_105936347.1">
    <property type="nucleotide sequence ID" value="NZ_PVNP01000203.1"/>
</dbReference>
<dbReference type="OrthoDB" id="8537427at2"/>
<comment type="caution">
    <text evidence="1">The sequence shown here is derived from an EMBL/GenBank/DDBJ whole genome shotgun (WGS) entry which is preliminary data.</text>
</comment>
<dbReference type="EMBL" id="PVNP01000203">
    <property type="protein sequence ID" value="PRO71609.1"/>
    <property type="molecule type" value="Genomic_DNA"/>
</dbReference>
<proteinExistence type="predicted"/>
<dbReference type="SUPFAM" id="SSF52833">
    <property type="entry name" value="Thioredoxin-like"/>
    <property type="match status" value="1"/>
</dbReference>
<reference evidence="2" key="1">
    <citation type="journal article" date="2020" name="Int. J. Syst. Evol. Microbiol.">
        <title>Alteromonas alba sp. nov., a marine bacterium isolated from the seawater of the West Pacific Ocean.</title>
        <authorList>
            <person name="Sun C."/>
            <person name="Wu Y.-H."/>
            <person name="Xamxidin M."/>
            <person name="Cheng H."/>
            <person name="Xu X.-W."/>
        </authorList>
    </citation>
    <scope>NUCLEOTIDE SEQUENCE [LARGE SCALE GENOMIC DNA]</scope>
    <source>
        <strain evidence="2">190</strain>
    </source>
</reference>
<dbReference type="Pfam" id="PF05768">
    <property type="entry name" value="Glrx-like"/>
    <property type="match status" value="1"/>
</dbReference>
<dbReference type="GO" id="GO:0016853">
    <property type="term" value="F:isomerase activity"/>
    <property type="evidence" value="ECO:0007669"/>
    <property type="project" value="UniProtKB-KW"/>
</dbReference>
<name>A0A2S9V585_9ALTE</name>
<dbReference type="PANTHER" id="PTHR33558:SF1">
    <property type="entry name" value="GLUTAREDOXIN-LIKE PROTEIN C5ORF63 HOMOLOG"/>
    <property type="match status" value="1"/>
</dbReference>
<keyword evidence="2" id="KW-1185">Reference proteome</keyword>
<dbReference type="InterPro" id="IPR008554">
    <property type="entry name" value="Glutaredoxin-like"/>
</dbReference>
<organism evidence="1 2">
    <name type="scientific">Alteromonas alba</name>
    <dbReference type="NCBI Taxonomy" id="2079529"/>
    <lineage>
        <taxon>Bacteria</taxon>
        <taxon>Pseudomonadati</taxon>
        <taxon>Pseudomonadota</taxon>
        <taxon>Gammaproteobacteria</taxon>
        <taxon>Alteromonadales</taxon>
        <taxon>Alteromonadaceae</taxon>
        <taxon>Alteromonas/Salinimonas group</taxon>
        <taxon>Alteromonas</taxon>
    </lineage>
</organism>
<evidence type="ECO:0000313" key="2">
    <source>
        <dbReference type="Proteomes" id="UP000238949"/>
    </source>
</evidence>
<dbReference type="AlphaFoldDB" id="A0A2S9V585"/>
<accession>A0A2S9V585</accession>
<gene>
    <name evidence="1" type="ORF">C6Y40_20990</name>
</gene>
<sequence>MKIAFFTGPQCCLCDDADELLRQSSVYEQLQITKHNIRDNTDHYHLYAVRIPVLKREDNGVELGWPFTLDELELFLK</sequence>
<dbReference type="PANTHER" id="PTHR33558">
    <property type="entry name" value="GLUTAREDOXIN-LIKE PROTEIN C5ORF63 HOMOLOG"/>
    <property type="match status" value="1"/>
</dbReference>